<accession>A0A327YMV9</accession>
<proteinExistence type="predicted"/>
<name>A0A327YMV9_9FLAO</name>
<organism evidence="1 2">
    <name type="scientific">Flavobacterium aquaticum</name>
    <dbReference type="NCBI Taxonomy" id="1236486"/>
    <lineage>
        <taxon>Bacteria</taxon>
        <taxon>Pseudomonadati</taxon>
        <taxon>Bacteroidota</taxon>
        <taxon>Flavobacteriia</taxon>
        <taxon>Flavobacteriales</taxon>
        <taxon>Flavobacteriaceae</taxon>
        <taxon>Flavobacterium</taxon>
    </lineage>
</organism>
<dbReference type="AlphaFoldDB" id="A0A327YMV9"/>
<dbReference type="EMBL" id="QLMI01000010">
    <property type="protein sequence ID" value="RAK19579.1"/>
    <property type="molecule type" value="Genomic_DNA"/>
</dbReference>
<gene>
    <name evidence="1" type="ORF">B0I03_1106</name>
</gene>
<comment type="caution">
    <text evidence="1">The sequence shown here is derived from an EMBL/GenBank/DDBJ whole genome shotgun (WGS) entry which is preliminary data.</text>
</comment>
<keyword evidence="2" id="KW-1185">Reference proteome</keyword>
<dbReference type="RefSeq" id="WP_111567806.1">
    <property type="nucleotide sequence ID" value="NZ_QLMI01000010.1"/>
</dbReference>
<dbReference type="OrthoDB" id="9127354at2"/>
<protein>
    <submittedName>
        <fullName evidence="1">Uncharacterized protein</fullName>
    </submittedName>
</protein>
<evidence type="ECO:0000313" key="2">
    <source>
        <dbReference type="Proteomes" id="UP000249620"/>
    </source>
</evidence>
<sequence>MSKFEDVLISEVDDIITLPLLHTCDAYSLRNILESMTLIPKKCDVFSIDLLYTYYGLPSYRPHVEKATTNPAYYMICLILESDQFNDFHKIFPFDSGAFEKVPEMKERFFHHQSSISEYELKSTIKSAKKVIKTFYDTNDNYLSQNPQISKKFSQFDFEAISYSNLINNSTDGLLDDRASSIEIIFDKKIELNKSTVKQIIIPNCFKDDIKIMSLLKDNFDIDNPLGYDTFRGNPKEYFGLIRSEYLNFLKN</sequence>
<reference evidence="1 2" key="1">
    <citation type="submission" date="2018-06" db="EMBL/GenBank/DDBJ databases">
        <title>Genomic Encyclopedia of Type Strains, Phase III (KMG-III): the genomes of soil and plant-associated and newly described type strains.</title>
        <authorList>
            <person name="Whitman W."/>
        </authorList>
    </citation>
    <scope>NUCLEOTIDE SEQUENCE [LARGE SCALE GENOMIC DNA]</scope>
    <source>
        <strain evidence="1 2">CGMCC 1.12398</strain>
    </source>
</reference>
<dbReference type="Proteomes" id="UP000249620">
    <property type="component" value="Unassembled WGS sequence"/>
</dbReference>
<evidence type="ECO:0000313" key="1">
    <source>
        <dbReference type="EMBL" id="RAK19579.1"/>
    </source>
</evidence>